<dbReference type="AlphaFoldDB" id="D1AS16"/>
<organism evidence="1 2">
    <name type="scientific">Sebaldella termitidis (strain ATCC 33386 / NCTC 11300)</name>
    <dbReference type="NCBI Taxonomy" id="526218"/>
    <lineage>
        <taxon>Bacteria</taxon>
        <taxon>Fusobacteriati</taxon>
        <taxon>Fusobacteriota</taxon>
        <taxon>Fusobacteriia</taxon>
        <taxon>Fusobacteriales</taxon>
        <taxon>Leptotrichiaceae</taxon>
        <taxon>Sebaldella</taxon>
    </lineage>
</organism>
<dbReference type="Proteomes" id="UP000000845">
    <property type="component" value="Plasmid pSTERM01"/>
</dbReference>
<keyword evidence="1" id="KW-0614">Plasmid</keyword>
<sequence>MAYYAYSDFERKKIVLASSCTIIDKHKEFYCENPECNAKLKLKALNSNIVNKYFSTLKNFPHIENCYFKKITTNNFNEIDYNEDLFQFNEIIEEYLNNNIRNVNRRLSTLSQIYYMCKSRDIFMKYNDFQVGKILCDTRSNHIYIKGIFGYRLIECKFYSYRDQDKTLYFKYPLNDSLINTFLLKIVFQTEELYLNIKNTFCNFKGYPIVIAGQWYKNEKYFSTNVTNRNQFYAP</sequence>
<gene>
    <name evidence="1" type="ORF">Sterm_4171</name>
</gene>
<evidence type="ECO:0000313" key="2">
    <source>
        <dbReference type="Proteomes" id="UP000000845"/>
    </source>
</evidence>
<protein>
    <submittedName>
        <fullName evidence="1">Uncharacterized protein</fullName>
    </submittedName>
</protein>
<evidence type="ECO:0000313" key="1">
    <source>
        <dbReference type="EMBL" id="ACZ11003.1"/>
    </source>
</evidence>
<proteinExistence type="predicted"/>
<keyword evidence="2" id="KW-1185">Reference proteome</keyword>
<reference evidence="1 2" key="1">
    <citation type="journal article" date="2010" name="Stand. Genomic Sci.">
        <title>Complete genome sequence of Sebaldella termitidis type strain (NCTC 11300).</title>
        <authorList>
            <person name="Harmon-Smith M."/>
            <person name="Celia L."/>
            <person name="Chertkov O."/>
            <person name="Lapidus A."/>
            <person name="Copeland A."/>
            <person name="Glavina Del Rio T."/>
            <person name="Nolan M."/>
            <person name="Lucas S."/>
            <person name="Tice H."/>
            <person name="Cheng J.F."/>
            <person name="Han C."/>
            <person name="Detter J.C."/>
            <person name="Bruce D."/>
            <person name="Goodwin L."/>
            <person name="Pitluck S."/>
            <person name="Pati A."/>
            <person name="Liolios K."/>
            <person name="Ivanova N."/>
            <person name="Mavromatis K."/>
            <person name="Mikhailova N."/>
            <person name="Chen A."/>
            <person name="Palaniappan K."/>
            <person name="Land M."/>
            <person name="Hauser L."/>
            <person name="Chang Y.J."/>
            <person name="Jeffries C.D."/>
            <person name="Brettin T."/>
            <person name="Goker M."/>
            <person name="Beck B."/>
            <person name="Bristow J."/>
            <person name="Eisen J.A."/>
            <person name="Markowitz V."/>
            <person name="Hugenholtz P."/>
            <person name="Kyrpides N.C."/>
            <person name="Klenk H.P."/>
            <person name="Chen F."/>
        </authorList>
    </citation>
    <scope>NUCLEOTIDE SEQUENCE [LARGE SCALE GENOMIC DNA]</scope>
    <source>
        <strain evidence="2">ATCC 33386 / NCTC 11300</strain>
        <plasmid evidence="2">Plasmid pSTERM01</plasmid>
    </source>
</reference>
<dbReference type="EMBL" id="CP001740">
    <property type="protein sequence ID" value="ACZ11003.1"/>
    <property type="molecule type" value="Genomic_DNA"/>
</dbReference>
<dbReference type="KEGG" id="str:Sterm_4171"/>
<name>D1AS16_SEBTE</name>
<dbReference type="HOGENOM" id="CLU_1155105_0_0_0"/>
<accession>D1AS16</accession>
<geneLocation type="plasmid" evidence="1 2">
    <name>pSTERM01</name>
</geneLocation>
<dbReference type="RefSeq" id="WP_012863578.1">
    <property type="nucleotide sequence ID" value="NC_013518.1"/>
</dbReference>